<evidence type="ECO:0000256" key="1">
    <source>
        <dbReference type="ARBA" id="ARBA00001974"/>
    </source>
</evidence>
<feature type="domain" description="FAD/NAD(P)-binding" evidence="6">
    <location>
        <begin position="10"/>
        <end position="285"/>
    </location>
</feature>
<dbReference type="EMBL" id="AP023356">
    <property type="protein sequence ID" value="BCJ47013.1"/>
    <property type="molecule type" value="Genomic_DNA"/>
</dbReference>
<dbReference type="PRINTS" id="PR00368">
    <property type="entry name" value="FADPNR"/>
</dbReference>
<evidence type="ECO:0000256" key="3">
    <source>
        <dbReference type="ARBA" id="ARBA00022630"/>
    </source>
</evidence>
<dbReference type="PRINTS" id="PR00411">
    <property type="entry name" value="PNDRDTASEI"/>
</dbReference>
<reference evidence="7 8" key="1">
    <citation type="submission" date="2020-08" db="EMBL/GenBank/DDBJ databases">
        <title>Whole genome shotgun sequence of Actinoplanes ianthinogenes NBRC 13996.</title>
        <authorList>
            <person name="Komaki H."/>
            <person name="Tamura T."/>
        </authorList>
    </citation>
    <scope>NUCLEOTIDE SEQUENCE [LARGE SCALE GENOMIC DNA]</scope>
    <source>
        <strain evidence="7 8">NBRC 13996</strain>
    </source>
</reference>
<evidence type="ECO:0000313" key="7">
    <source>
        <dbReference type="EMBL" id="BCJ47013.1"/>
    </source>
</evidence>
<gene>
    <name evidence="7" type="ORF">Aiant_76700</name>
</gene>
<evidence type="ECO:0000256" key="2">
    <source>
        <dbReference type="ARBA" id="ARBA00005272"/>
    </source>
</evidence>
<organism evidence="7 8">
    <name type="scientific">Actinoplanes ianthinogenes</name>
    <dbReference type="NCBI Taxonomy" id="122358"/>
    <lineage>
        <taxon>Bacteria</taxon>
        <taxon>Bacillati</taxon>
        <taxon>Actinomycetota</taxon>
        <taxon>Actinomycetes</taxon>
        <taxon>Micromonosporales</taxon>
        <taxon>Micromonosporaceae</taxon>
        <taxon>Actinoplanes</taxon>
    </lineage>
</organism>
<dbReference type="InterPro" id="IPR036188">
    <property type="entry name" value="FAD/NAD-bd_sf"/>
</dbReference>
<proteinExistence type="inferred from homology"/>
<evidence type="ECO:0000313" key="8">
    <source>
        <dbReference type="Proteomes" id="UP000676967"/>
    </source>
</evidence>
<evidence type="ECO:0000256" key="4">
    <source>
        <dbReference type="ARBA" id="ARBA00022827"/>
    </source>
</evidence>
<dbReference type="SUPFAM" id="SSF51905">
    <property type="entry name" value="FAD/NAD(P)-binding domain"/>
    <property type="match status" value="2"/>
</dbReference>
<accession>A0ABM7M5T7</accession>
<keyword evidence="3" id="KW-0285">Flavoprotein</keyword>
<evidence type="ECO:0000259" key="6">
    <source>
        <dbReference type="Pfam" id="PF07992"/>
    </source>
</evidence>
<protein>
    <submittedName>
        <fullName evidence="7">Dehydrogenase</fullName>
    </submittedName>
</protein>
<evidence type="ECO:0000256" key="5">
    <source>
        <dbReference type="ARBA" id="ARBA00023002"/>
    </source>
</evidence>
<name>A0ABM7M5T7_9ACTN</name>
<dbReference type="Proteomes" id="UP000676967">
    <property type="component" value="Chromosome"/>
</dbReference>
<dbReference type="PANTHER" id="PTHR42913:SF3">
    <property type="entry name" value="64 KDA MITOCHONDRIAL NADH DEHYDROGENASE (EUROFUNG)"/>
    <property type="match status" value="1"/>
</dbReference>
<dbReference type="Pfam" id="PF07992">
    <property type="entry name" value="Pyr_redox_2"/>
    <property type="match status" value="1"/>
</dbReference>
<keyword evidence="4" id="KW-0274">FAD</keyword>
<comment type="cofactor">
    <cofactor evidence="1">
        <name>FAD</name>
        <dbReference type="ChEBI" id="CHEBI:57692"/>
    </cofactor>
</comment>
<dbReference type="Gene3D" id="3.50.50.100">
    <property type="match status" value="1"/>
</dbReference>
<dbReference type="PANTHER" id="PTHR42913">
    <property type="entry name" value="APOPTOSIS-INDUCING FACTOR 1"/>
    <property type="match status" value="1"/>
</dbReference>
<comment type="similarity">
    <text evidence="2">Belongs to the NADH dehydrogenase family.</text>
</comment>
<keyword evidence="5" id="KW-0560">Oxidoreductase</keyword>
<sequence length="374" mass="39307">MGMTAHARTEIVVLGGGYAGLAAALRLAPQHRVTLVEPRERFVERVRLHQVAAGQAGAVHPYEKILAGTGIRHVTGRAARLDTAGGRVEVETNDGQHLDLGYDRLVYALGSRTKVPALVPATAGTGTTRVYSAETAADLATRMAGRSGKRNGRLAVVGGGLTGIEMATELGEAHPDCEIRLLTAGSLAATLSEPARRHLRSTLDRLGVRVQEDAPVEDPDEVDADAVLWSAAMTPTTGLAAEAGLALDEHGRVRVDAALRSVSHPEIVVAGDAGAGWRMACATAMPTGAHAAGTILQEARGAAAPPFRLKYVLVCMSLGRSDGLVQVLHTDDRPRDLVLTGRPAAWVKERIVSSTIGLLSYAARHPAALRTLLF</sequence>
<dbReference type="InterPro" id="IPR023753">
    <property type="entry name" value="FAD/NAD-binding_dom"/>
</dbReference>
<keyword evidence="8" id="KW-1185">Reference proteome</keyword>
<dbReference type="InterPro" id="IPR051169">
    <property type="entry name" value="NADH-Q_oxidoreductase"/>
</dbReference>